<dbReference type="GO" id="GO:0055088">
    <property type="term" value="P:lipid homeostasis"/>
    <property type="evidence" value="ECO:0007669"/>
    <property type="project" value="TreeGrafter"/>
</dbReference>
<evidence type="ECO:0000313" key="3">
    <source>
        <dbReference type="EMBL" id="KFR01884.1"/>
    </source>
</evidence>
<name>A0A091VFI8_OPIHO</name>
<organism evidence="3 4">
    <name type="scientific">Opisthocomus hoazin</name>
    <name type="common">Hoatzin</name>
    <name type="synonym">Phasianus hoazin</name>
    <dbReference type="NCBI Taxonomy" id="30419"/>
    <lineage>
        <taxon>Eukaryota</taxon>
        <taxon>Metazoa</taxon>
        <taxon>Chordata</taxon>
        <taxon>Craniata</taxon>
        <taxon>Vertebrata</taxon>
        <taxon>Euteleostomi</taxon>
        <taxon>Archelosauria</taxon>
        <taxon>Archosauria</taxon>
        <taxon>Dinosauria</taxon>
        <taxon>Saurischia</taxon>
        <taxon>Theropoda</taxon>
        <taxon>Coelurosauria</taxon>
        <taxon>Aves</taxon>
        <taxon>Neognathae</taxon>
        <taxon>Neoaves</taxon>
        <taxon>Opisthocomiformes</taxon>
        <taxon>Opisthocomidae</taxon>
        <taxon>Opisthocomus</taxon>
    </lineage>
</organism>
<dbReference type="EMBL" id="KK733959">
    <property type="protein sequence ID" value="KFR01884.1"/>
    <property type="molecule type" value="Genomic_DNA"/>
</dbReference>
<feature type="non-terminal residue" evidence="3">
    <location>
        <position position="190"/>
    </location>
</feature>
<keyword evidence="1" id="KW-0472">Membrane</keyword>
<feature type="non-terminal residue" evidence="3">
    <location>
        <position position="1"/>
    </location>
</feature>
<dbReference type="Proteomes" id="UP000053605">
    <property type="component" value="Unassembled WGS sequence"/>
</dbReference>
<feature type="transmembrane region" description="Helical" evidence="1">
    <location>
        <begin position="78"/>
        <end position="97"/>
    </location>
</feature>
<accession>A0A091VFI8</accession>
<keyword evidence="1 3" id="KW-0812">Transmembrane</keyword>
<evidence type="ECO:0000256" key="1">
    <source>
        <dbReference type="SAM" id="Phobius"/>
    </source>
</evidence>
<feature type="domain" description="Transmembrane 6 superfamily member 1/2 transmembrane" evidence="2">
    <location>
        <begin position="3"/>
        <end position="99"/>
    </location>
</feature>
<proteinExistence type="predicted"/>
<dbReference type="PANTHER" id="PTHR14568:SF9">
    <property type="entry name" value="TRANSMEMBRANE 6 SUPERFAMILY MEMBER 2"/>
    <property type="match status" value="1"/>
</dbReference>
<sequence length="190" mass="21103">PAVFVVFSFISAVDLIISLEEDGYISGFAEVFVREGEPYLRTAHGIMICYWDGVVHYGLYLAMIVAIGRRKSYRNLGLFWLGSLMMSIVVFLLGNLIGTGVRSGAGLHIQPFLIPPGCLHPSVCPRVCSRAPAPKTQRFPLSQVAEEQRKRLYQRPQDAGLVLLLLLAAPFTFFRGMVVLDCPADSCFEY</sequence>
<dbReference type="GO" id="GO:0005789">
    <property type="term" value="C:endoplasmic reticulum membrane"/>
    <property type="evidence" value="ECO:0007669"/>
    <property type="project" value="TreeGrafter"/>
</dbReference>
<feature type="transmembrane region" description="Helical" evidence="1">
    <location>
        <begin position="159"/>
        <end position="180"/>
    </location>
</feature>
<dbReference type="PhylomeDB" id="A0A091VFI8"/>
<dbReference type="PANTHER" id="PTHR14568">
    <property type="entry name" value="TRANSMEMBRANE SUPERFAMILY 6 MEMBER 1/2"/>
    <property type="match status" value="1"/>
</dbReference>
<dbReference type="AlphaFoldDB" id="A0A091VFI8"/>
<reference evidence="3 4" key="1">
    <citation type="submission" date="2014-04" db="EMBL/GenBank/DDBJ databases">
        <title>Genome evolution of avian class.</title>
        <authorList>
            <person name="Zhang G."/>
            <person name="Li C."/>
        </authorList>
    </citation>
    <scope>NUCLEOTIDE SEQUENCE [LARGE SCALE GENOMIC DNA]</scope>
    <source>
        <strain evidence="3">BGI_N306</strain>
    </source>
</reference>
<dbReference type="InterPro" id="IPR059044">
    <property type="entry name" value="TM_Tm6sf1/2"/>
</dbReference>
<keyword evidence="1" id="KW-1133">Transmembrane helix</keyword>
<feature type="transmembrane region" description="Helical" evidence="1">
    <location>
        <begin position="42"/>
        <end position="66"/>
    </location>
</feature>
<dbReference type="GO" id="GO:0033116">
    <property type="term" value="C:endoplasmic reticulum-Golgi intermediate compartment membrane"/>
    <property type="evidence" value="ECO:0007669"/>
    <property type="project" value="TreeGrafter"/>
</dbReference>
<dbReference type="Pfam" id="PF26083">
    <property type="entry name" value="TM_Tm6sf2"/>
    <property type="match status" value="1"/>
</dbReference>
<evidence type="ECO:0000313" key="4">
    <source>
        <dbReference type="Proteomes" id="UP000053605"/>
    </source>
</evidence>
<gene>
    <name evidence="3" type="ORF">N306_05600</name>
</gene>
<evidence type="ECO:0000259" key="2">
    <source>
        <dbReference type="Pfam" id="PF26083"/>
    </source>
</evidence>
<dbReference type="GO" id="GO:0019216">
    <property type="term" value="P:regulation of lipid metabolic process"/>
    <property type="evidence" value="ECO:0007669"/>
    <property type="project" value="TreeGrafter"/>
</dbReference>
<dbReference type="STRING" id="30419.A0A091VFI8"/>
<keyword evidence="4" id="KW-1185">Reference proteome</keyword>
<protein>
    <submittedName>
        <fullName evidence="3">Transmembrane 6 superfamily member 2</fullName>
    </submittedName>
</protein>